<dbReference type="GO" id="GO:0004089">
    <property type="term" value="F:carbonate dehydratase activity"/>
    <property type="evidence" value="ECO:0007669"/>
    <property type="project" value="InterPro"/>
</dbReference>
<evidence type="ECO:0000313" key="3">
    <source>
        <dbReference type="EMBL" id="ODA34227.1"/>
    </source>
</evidence>
<reference evidence="3 4" key="1">
    <citation type="submission" date="2016-05" db="EMBL/GenBank/DDBJ databases">
        <title>Genomic and physiological characterization of Planctopirus sp. isolated from fresh water lake.</title>
        <authorList>
            <person name="Subhash Y."/>
            <person name="Ramana C."/>
        </authorList>
    </citation>
    <scope>NUCLEOTIDE SEQUENCE [LARGE SCALE GENOMIC DNA]</scope>
    <source>
        <strain evidence="3 4">JC280</strain>
    </source>
</reference>
<dbReference type="Gene3D" id="3.40.1050.10">
    <property type="entry name" value="Carbonic anhydrase"/>
    <property type="match status" value="1"/>
</dbReference>
<dbReference type="SUPFAM" id="SSF53056">
    <property type="entry name" value="beta-carbonic anhydrase, cab"/>
    <property type="match status" value="1"/>
</dbReference>
<dbReference type="EMBL" id="LYDR01000043">
    <property type="protein sequence ID" value="ODA34227.1"/>
    <property type="molecule type" value="Genomic_DNA"/>
</dbReference>
<dbReference type="Proteomes" id="UP000094828">
    <property type="component" value="Unassembled WGS sequence"/>
</dbReference>
<protein>
    <recommendedName>
        <fullName evidence="5">Carbonic anhydrase</fullName>
    </recommendedName>
</protein>
<feature type="binding site" evidence="2">
    <location>
        <position position="157"/>
    </location>
    <ligand>
        <name>Zn(2+)</name>
        <dbReference type="ChEBI" id="CHEBI:29105"/>
    </ligand>
</feature>
<keyword evidence="4" id="KW-1185">Reference proteome</keyword>
<dbReference type="PANTHER" id="PTHR11002:SF79">
    <property type="entry name" value="CARBONIC ANHYDRASE 2"/>
    <property type="match status" value="1"/>
</dbReference>
<name>A0A1C3ELU5_9PLAN</name>
<comment type="similarity">
    <text evidence="1">Belongs to the beta-class carbonic anhydrase family.</text>
</comment>
<dbReference type="STRING" id="1841610.A6X21_17840"/>
<gene>
    <name evidence="3" type="ORF">A6X21_17840</name>
</gene>
<sequence>MQGCHSSSPRKDLKMDLIYRYDPYAPVTPRQIPTTEAAVNHLLEGNSRFIQFVRQMQKHTLDPSLKDPIVMPISPVAMGLPLFEGAVLTQAPFAVVLGCSDARVPTEQIFDQSFNDLFVLRIAGNVLGSECLGSLHYAVKALGESLKVVVVMGHSKCGAVTAAVDTYLSPEGYADIAYTFPLRTLVDQIQIAVRGAARALDQYSPIFQHNPELHRSFLVAVTSYINSSITALELQRELKLRVKNPPQVKFGIYDFDSLRVQALPLESGAAPQLRNAPTSPEELSQYSSEVVEALFNLPDEERDSCRLTMKL</sequence>
<evidence type="ECO:0008006" key="5">
    <source>
        <dbReference type="Google" id="ProtNLM"/>
    </source>
</evidence>
<keyword evidence="2" id="KW-0479">Metal-binding</keyword>
<dbReference type="InterPro" id="IPR001765">
    <property type="entry name" value="Carbonic_anhydrase"/>
</dbReference>
<feature type="binding site" evidence="2">
    <location>
        <position position="154"/>
    </location>
    <ligand>
        <name>Zn(2+)</name>
        <dbReference type="ChEBI" id="CHEBI:29105"/>
    </ligand>
</feature>
<dbReference type="InterPro" id="IPR036874">
    <property type="entry name" value="Carbonic_anhydrase_sf"/>
</dbReference>
<dbReference type="OrthoDB" id="9769739at2"/>
<organism evidence="3 4">
    <name type="scientific">Planctopirus hydrillae</name>
    <dbReference type="NCBI Taxonomy" id="1841610"/>
    <lineage>
        <taxon>Bacteria</taxon>
        <taxon>Pseudomonadati</taxon>
        <taxon>Planctomycetota</taxon>
        <taxon>Planctomycetia</taxon>
        <taxon>Planctomycetales</taxon>
        <taxon>Planctomycetaceae</taxon>
        <taxon>Planctopirus</taxon>
    </lineage>
</organism>
<proteinExistence type="inferred from homology"/>
<dbReference type="Pfam" id="PF00484">
    <property type="entry name" value="Pro_CA"/>
    <property type="match status" value="1"/>
</dbReference>
<feature type="binding site" evidence="2">
    <location>
        <position position="101"/>
    </location>
    <ligand>
        <name>Zn(2+)</name>
        <dbReference type="ChEBI" id="CHEBI:29105"/>
    </ligand>
</feature>
<evidence type="ECO:0000313" key="4">
    <source>
        <dbReference type="Proteomes" id="UP000094828"/>
    </source>
</evidence>
<dbReference type="PANTHER" id="PTHR11002">
    <property type="entry name" value="CARBONIC ANHYDRASE"/>
    <property type="match status" value="1"/>
</dbReference>
<dbReference type="GO" id="GO:0008270">
    <property type="term" value="F:zinc ion binding"/>
    <property type="evidence" value="ECO:0007669"/>
    <property type="project" value="InterPro"/>
</dbReference>
<comment type="cofactor">
    <cofactor evidence="2">
        <name>Zn(2+)</name>
        <dbReference type="ChEBI" id="CHEBI:29105"/>
    </cofactor>
    <text evidence="2">Binds 1 zinc ion per subunit.</text>
</comment>
<feature type="binding site" evidence="2">
    <location>
        <position position="99"/>
    </location>
    <ligand>
        <name>Zn(2+)</name>
        <dbReference type="ChEBI" id="CHEBI:29105"/>
    </ligand>
</feature>
<keyword evidence="2" id="KW-0862">Zinc</keyword>
<accession>A0A1C3ELU5</accession>
<dbReference type="AlphaFoldDB" id="A0A1C3ELU5"/>
<evidence type="ECO:0000256" key="2">
    <source>
        <dbReference type="PIRSR" id="PIRSR601765-1"/>
    </source>
</evidence>
<dbReference type="SMART" id="SM00947">
    <property type="entry name" value="Pro_CA"/>
    <property type="match status" value="1"/>
</dbReference>
<evidence type="ECO:0000256" key="1">
    <source>
        <dbReference type="ARBA" id="ARBA00006217"/>
    </source>
</evidence>
<comment type="caution">
    <text evidence="3">The sequence shown here is derived from an EMBL/GenBank/DDBJ whole genome shotgun (WGS) entry which is preliminary data.</text>
</comment>